<keyword evidence="5" id="KW-1133">Transmembrane helix</keyword>
<dbReference type="EC" id="3.1.1.-" evidence="3"/>
<dbReference type="InterPro" id="IPR019826">
    <property type="entry name" value="Carboxylesterase_B_AS"/>
</dbReference>
<keyword evidence="5" id="KW-0812">Transmembrane</keyword>
<evidence type="ECO:0000256" key="2">
    <source>
        <dbReference type="ARBA" id="ARBA00022801"/>
    </source>
</evidence>
<feature type="chain" id="PRO_5044972631" description="Carboxylic ester hydrolase" evidence="3">
    <location>
        <begin position="20"/>
        <end position="611"/>
    </location>
</feature>
<feature type="region of interest" description="Disordered" evidence="4">
    <location>
        <begin position="553"/>
        <end position="574"/>
    </location>
</feature>
<name>A0ABR4IPI4_9EURO</name>
<comment type="caution">
    <text evidence="7">The sequence shown here is derived from an EMBL/GenBank/DDBJ whole genome shotgun (WGS) entry which is preliminary data.</text>
</comment>
<dbReference type="InterPro" id="IPR029058">
    <property type="entry name" value="AB_hydrolase_fold"/>
</dbReference>
<evidence type="ECO:0000256" key="3">
    <source>
        <dbReference type="RuleBase" id="RU361235"/>
    </source>
</evidence>
<evidence type="ECO:0000256" key="1">
    <source>
        <dbReference type="ARBA" id="ARBA00005964"/>
    </source>
</evidence>
<evidence type="ECO:0000256" key="5">
    <source>
        <dbReference type="SAM" id="Phobius"/>
    </source>
</evidence>
<dbReference type="SUPFAM" id="SSF53474">
    <property type="entry name" value="alpha/beta-Hydrolases"/>
    <property type="match status" value="1"/>
</dbReference>
<dbReference type="PROSITE" id="PS00941">
    <property type="entry name" value="CARBOXYLESTERASE_B_2"/>
    <property type="match status" value="1"/>
</dbReference>
<dbReference type="EMBL" id="JBFXLS010000015">
    <property type="protein sequence ID" value="KAL2829671.1"/>
    <property type="molecule type" value="Genomic_DNA"/>
</dbReference>
<protein>
    <recommendedName>
        <fullName evidence="3">Carboxylic ester hydrolase</fullName>
        <ecNumber evidence="3">3.1.1.-</ecNumber>
    </recommendedName>
</protein>
<accession>A0ABR4IPI4</accession>
<keyword evidence="8" id="KW-1185">Reference proteome</keyword>
<dbReference type="PANTHER" id="PTHR11559">
    <property type="entry name" value="CARBOXYLESTERASE"/>
    <property type="match status" value="1"/>
</dbReference>
<keyword evidence="2 3" id="KW-0378">Hydrolase</keyword>
<sequence length="611" mass="64633">MIRLLFSTTLSAFIATVLASPSVTIDAGTLHGGTCSNDPNAVYYKGIPFAEPPVGELRFEPPKAYNKKFSNGVFNATTPAATCIQFGEEMIPPGTKSEDCLYLDIWAPSSATKDSNLPVKVWVYGGSDTSGGIEYPLYDGCNIPGEGSIFVSINYRLGPLGFLALSSAGIHGNQGIQDILLGLEWVQKSISAFGGDPKKVLLFGQSAGATDVFAIATLPEAPSLFNSAIVESIALPSLATNSSLQKTSASFAQQLACNLHDKSCLRSKSPNDLQTAYYSDDYFNQGLGALSTVGVANRNTPKFWPYVDGTVINENPVTRGVQVPTVIGSNQQEGMMDALTKYNEPTVIATLTAANYTAFLRGNFGSAAQIIEKYYPLSLFESAAGSTGLGVLEAIAHVLTDSHFKCPGYQSAVQSTRKNMPVWMYEFTHNSTCSWLDTVAQSDEILALMGAAHTAEIPYVFGNLNFDFPANGTNCTGSKLEYDLSKEMISLWTAMAENAQPSTDAIHWPQFQITPTGLNTPGMIFGNSSTPGTIDYSACRLWAQVDAMLDGSNATATGTPSSSSSGRPTVSPTGATLTSGAVTISPTAGGSVILSVLLTAAAIFVYTKLGV</sequence>
<evidence type="ECO:0000259" key="6">
    <source>
        <dbReference type="Pfam" id="PF00135"/>
    </source>
</evidence>
<dbReference type="InterPro" id="IPR019819">
    <property type="entry name" value="Carboxylesterase_B_CS"/>
</dbReference>
<dbReference type="Gene3D" id="3.40.50.1820">
    <property type="entry name" value="alpha/beta hydrolase"/>
    <property type="match status" value="1"/>
</dbReference>
<proteinExistence type="inferred from homology"/>
<evidence type="ECO:0000256" key="4">
    <source>
        <dbReference type="SAM" id="MobiDB-lite"/>
    </source>
</evidence>
<dbReference type="InterPro" id="IPR050309">
    <property type="entry name" value="Type-B_Carboxylest/Lipase"/>
</dbReference>
<gene>
    <name evidence="7" type="ORF">BDW59DRAFT_158849</name>
</gene>
<dbReference type="Pfam" id="PF00135">
    <property type="entry name" value="COesterase"/>
    <property type="match status" value="1"/>
</dbReference>
<organism evidence="7 8">
    <name type="scientific">Aspergillus cavernicola</name>
    <dbReference type="NCBI Taxonomy" id="176166"/>
    <lineage>
        <taxon>Eukaryota</taxon>
        <taxon>Fungi</taxon>
        <taxon>Dikarya</taxon>
        <taxon>Ascomycota</taxon>
        <taxon>Pezizomycotina</taxon>
        <taxon>Eurotiomycetes</taxon>
        <taxon>Eurotiomycetidae</taxon>
        <taxon>Eurotiales</taxon>
        <taxon>Aspergillaceae</taxon>
        <taxon>Aspergillus</taxon>
        <taxon>Aspergillus subgen. Nidulantes</taxon>
    </lineage>
</organism>
<dbReference type="PROSITE" id="PS00122">
    <property type="entry name" value="CARBOXYLESTERASE_B_1"/>
    <property type="match status" value="1"/>
</dbReference>
<dbReference type="Proteomes" id="UP001610335">
    <property type="component" value="Unassembled WGS sequence"/>
</dbReference>
<evidence type="ECO:0000313" key="8">
    <source>
        <dbReference type="Proteomes" id="UP001610335"/>
    </source>
</evidence>
<feature type="domain" description="Carboxylesterase type B" evidence="6">
    <location>
        <begin position="20"/>
        <end position="512"/>
    </location>
</feature>
<keyword evidence="5" id="KW-0472">Membrane</keyword>
<feature type="signal peptide" evidence="3">
    <location>
        <begin position="1"/>
        <end position="19"/>
    </location>
</feature>
<feature type="transmembrane region" description="Helical" evidence="5">
    <location>
        <begin position="588"/>
        <end position="607"/>
    </location>
</feature>
<reference evidence="7 8" key="1">
    <citation type="submission" date="2024-07" db="EMBL/GenBank/DDBJ databases">
        <title>Section-level genome sequencing and comparative genomics of Aspergillus sections Usti and Cavernicolus.</title>
        <authorList>
            <consortium name="Lawrence Berkeley National Laboratory"/>
            <person name="Nybo J.L."/>
            <person name="Vesth T.C."/>
            <person name="Theobald S."/>
            <person name="Frisvad J.C."/>
            <person name="Larsen T.O."/>
            <person name="Kjaerboelling I."/>
            <person name="Rothschild-Mancinelli K."/>
            <person name="Lyhne E.K."/>
            <person name="Kogle M.E."/>
            <person name="Barry K."/>
            <person name="Clum A."/>
            <person name="Na H."/>
            <person name="Ledsgaard L."/>
            <person name="Lin J."/>
            <person name="Lipzen A."/>
            <person name="Kuo A."/>
            <person name="Riley R."/>
            <person name="Mondo S."/>
            <person name="LaButti K."/>
            <person name="Haridas S."/>
            <person name="Pangalinan J."/>
            <person name="Salamov A.A."/>
            <person name="Simmons B.A."/>
            <person name="Magnuson J.K."/>
            <person name="Chen J."/>
            <person name="Drula E."/>
            <person name="Henrissat B."/>
            <person name="Wiebenga A."/>
            <person name="Lubbers R.J."/>
            <person name="Gomes A.C."/>
            <person name="Makela M.R."/>
            <person name="Stajich J."/>
            <person name="Grigoriev I.V."/>
            <person name="Mortensen U.H."/>
            <person name="De vries R.P."/>
            <person name="Baker S.E."/>
            <person name="Andersen M.R."/>
        </authorList>
    </citation>
    <scope>NUCLEOTIDE SEQUENCE [LARGE SCALE GENOMIC DNA]</scope>
    <source>
        <strain evidence="7 8">CBS 600.67</strain>
    </source>
</reference>
<comment type="similarity">
    <text evidence="1 3">Belongs to the type-B carboxylesterase/lipase family.</text>
</comment>
<keyword evidence="3" id="KW-0732">Signal</keyword>
<dbReference type="InterPro" id="IPR002018">
    <property type="entry name" value="CarbesteraseB"/>
</dbReference>
<evidence type="ECO:0000313" key="7">
    <source>
        <dbReference type="EMBL" id="KAL2829671.1"/>
    </source>
</evidence>